<keyword evidence="3" id="KW-1185">Reference proteome</keyword>
<evidence type="ECO:0000313" key="3">
    <source>
        <dbReference type="Proteomes" id="UP001283361"/>
    </source>
</evidence>
<name>A0AAE1DEZ3_9GAST</name>
<evidence type="ECO:0000256" key="1">
    <source>
        <dbReference type="SAM" id="MobiDB-lite"/>
    </source>
</evidence>
<organism evidence="2 3">
    <name type="scientific">Elysia crispata</name>
    <name type="common">lettuce slug</name>
    <dbReference type="NCBI Taxonomy" id="231223"/>
    <lineage>
        <taxon>Eukaryota</taxon>
        <taxon>Metazoa</taxon>
        <taxon>Spiralia</taxon>
        <taxon>Lophotrochozoa</taxon>
        <taxon>Mollusca</taxon>
        <taxon>Gastropoda</taxon>
        <taxon>Heterobranchia</taxon>
        <taxon>Euthyneura</taxon>
        <taxon>Panpulmonata</taxon>
        <taxon>Sacoglossa</taxon>
        <taxon>Placobranchoidea</taxon>
        <taxon>Plakobranchidae</taxon>
        <taxon>Elysia</taxon>
    </lineage>
</organism>
<dbReference type="EMBL" id="JAWDGP010004062">
    <property type="protein sequence ID" value="KAK3768239.1"/>
    <property type="molecule type" value="Genomic_DNA"/>
</dbReference>
<accession>A0AAE1DEZ3</accession>
<gene>
    <name evidence="2" type="ORF">RRG08_031033</name>
</gene>
<sequence>MTDYILKEEQAQRPAQTYHYFYSSRSTRWRRSERCQMTSGPVSGVTKRAPCHHSGQKVIRLWRHVSDLRATWPVAGAAATLSNLTCSDQCCSEEEGHFDPLLPGGTPQQACWRVLSRDMDMSRPPSVSLTGLGPQRSPTSDKRSRCHGPASHWCLTPLKAQ</sequence>
<reference evidence="2" key="1">
    <citation type="journal article" date="2023" name="G3 (Bethesda)">
        <title>A reference genome for the long-term kleptoplast-retaining sea slug Elysia crispata morphotype clarki.</title>
        <authorList>
            <person name="Eastman K.E."/>
            <person name="Pendleton A.L."/>
            <person name="Shaikh M.A."/>
            <person name="Suttiyut T."/>
            <person name="Ogas R."/>
            <person name="Tomko P."/>
            <person name="Gavelis G."/>
            <person name="Widhalm J.R."/>
            <person name="Wisecaver J.H."/>
        </authorList>
    </citation>
    <scope>NUCLEOTIDE SEQUENCE</scope>
    <source>
        <strain evidence="2">ECLA1</strain>
    </source>
</reference>
<proteinExistence type="predicted"/>
<dbReference type="AlphaFoldDB" id="A0AAE1DEZ3"/>
<dbReference type="Proteomes" id="UP001283361">
    <property type="component" value="Unassembled WGS sequence"/>
</dbReference>
<feature type="region of interest" description="Disordered" evidence="1">
    <location>
        <begin position="123"/>
        <end position="149"/>
    </location>
</feature>
<protein>
    <submittedName>
        <fullName evidence="2">Uncharacterized protein</fullName>
    </submittedName>
</protein>
<comment type="caution">
    <text evidence="2">The sequence shown here is derived from an EMBL/GenBank/DDBJ whole genome shotgun (WGS) entry which is preliminary data.</text>
</comment>
<evidence type="ECO:0000313" key="2">
    <source>
        <dbReference type="EMBL" id="KAK3768239.1"/>
    </source>
</evidence>